<keyword evidence="19" id="KW-1185">Reference proteome</keyword>
<evidence type="ECO:0000256" key="11">
    <source>
        <dbReference type="ARBA" id="ARBA00023237"/>
    </source>
</evidence>
<accession>A0ABQ1JFZ3</accession>
<evidence type="ECO:0000256" key="4">
    <source>
        <dbReference type="ARBA" id="ARBA00022496"/>
    </source>
</evidence>
<evidence type="ECO:0000259" key="16">
    <source>
        <dbReference type="Pfam" id="PF00593"/>
    </source>
</evidence>
<keyword evidence="7" id="KW-0408">Iron</keyword>
<evidence type="ECO:0000313" key="19">
    <source>
        <dbReference type="Proteomes" id="UP000628854"/>
    </source>
</evidence>
<dbReference type="EMBL" id="BMKF01000001">
    <property type="protein sequence ID" value="GGB67365.1"/>
    <property type="molecule type" value="Genomic_DNA"/>
</dbReference>
<evidence type="ECO:0000256" key="12">
    <source>
        <dbReference type="PROSITE-ProRule" id="PRU01360"/>
    </source>
</evidence>
<evidence type="ECO:0000256" key="15">
    <source>
        <dbReference type="SAM" id="SignalP"/>
    </source>
</evidence>
<keyword evidence="3 12" id="KW-1134">Transmembrane beta strand</keyword>
<keyword evidence="10 12" id="KW-0472">Membrane</keyword>
<comment type="caution">
    <text evidence="18">The sequence shown here is derived from an EMBL/GenBank/DDBJ whole genome shotgun (WGS) entry which is preliminary data.</text>
</comment>
<dbReference type="RefSeq" id="WP_143434629.1">
    <property type="nucleotide sequence ID" value="NZ_BMKF01000001.1"/>
</dbReference>
<evidence type="ECO:0000256" key="7">
    <source>
        <dbReference type="ARBA" id="ARBA00023004"/>
    </source>
</evidence>
<keyword evidence="11 12" id="KW-0998">Cell outer membrane</keyword>
<keyword evidence="4" id="KW-0410">Iron transport</keyword>
<keyword evidence="9 14" id="KW-0798">TonB box</keyword>
<keyword evidence="8" id="KW-0406">Ion transport</keyword>
<evidence type="ECO:0000256" key="6">
    <source>
        <dbReference type="ARBA" id="ARBA00022729"/>
    </source>
</evidence>
<dbReference type="InterPro" id="IPR036942">
    <property type="entry name" value="Beta-barrel_TonB_sf"/>
</dbReference>
<dbReference type="PANTHER" id="PTHR32552:SF81">
    <property type="entry name" value="TONB-DEPENDENT OUTER MEMBRANE RECEPTOR"/>
    <property type="match status" value="1"/>
</dbReference>
<feature type="domain" description="TonB-dependent receptor-like beta-barrel" evidence="16">
    <location>
        <begin position="250"/>
        <end position="706"/>
    </location>
</feature>
<evidence type="ECO:0000259" key="17">
    <source>
        <dbReference type="Pfam" id="PF07715"/>
    </source>
</evidence>
<gene>
    <name evidence="18" type="ORF">GCM10011503_15200</name>
</gene>
<dbReference type="Pfam" id="PF00593">
    <property type="entry name" value="TonB_dep_Rec_b-barrel"/>
    <property type="match status" value="1"/>
</dbReference>
<proteinExistence type="inferred from homology"/>
<evidence type="ECO:0000256" key="3">
    <source>
        <dbReference type="ARBA" id="ARBA00022452"/>
    </source>
</evidence>
<dbReference type="InterPro" id="IPR000531">
    <property type="entry name" value="Beta-barrel_TonB"/>
</dbReference>
<feature type="short sequence motif" description="TonB C-terminal box" evidence="13">
    <location>
        <begin position="728"/>
        <end position="745"/>
    </location>
</feature>
<evidence type="ECO:0000256" key="1">
    <source>
        <dbReference type="ARBA" id="ARBA00004571"/>
    </source>
</evidence>
<keyword evidence="2 12" id="KW-0813">Transport</keyword>
<evidence type="ECO:0000256" key="14">
    <source>
        <dbReference type="RuleBase" id="RU003357"/>
    </source>
</evidence>
<dbReference type="InterPro" id="IPR012910">
    <property type="entry name" value="Plug_dom"/>
</dbReference>
<keyword evidence="18" id="KW-0675">Receptor</keyword>
<dbReference type="PROSITE" id="PS52016">
    <property type="entry name" value="TONB_DEPENDENT_REC_3"/>
    <property type="match status" value="1"/>
</dbReference>
<feature type="signal peptide" evidence="15">
    <location>
        <begin position="1"/>
        <end position="27"/>
    </location>
</feature>
<feature type="domain" description="TonB-dependent receptor plug" evidence="17">
    <location>
        <begin position="59"/>
        <end position="165"/>
    </location>
</feature>
<dbReference type="Proteomes" id="UP000628854">
    <property type="component" value="Unassembled WGS sequence"/>
</dbReference>
<evidence type="ECO:0000313" key="18">
    <source>
        <dbReference type="EMBL" id="GGB67365.1"/>
    </source>
</evidence>
<keyword evidence="5 12" id="KW-0812">Transmembrane</keyword>
<evidence type="ECO:0000256" key="9">
    <source>
        <dbReference type="ARBA" id="ARBA00023077"/>
    </source>
</evidence>
<evidence type="ECO:0000256" key="5">
    <source>
        <dbReference type="ARBA" id="ARBA00022692"/>
    </source>
</evidence>
<evidence type="ECO:0000256" key="8">
    <source>
        <dbReference type="ARBA" id="ARBA00023065"/>
    </source>
</evidence>
<dbReference type="InterPro" id="IPR039426">
    <property type="entry name" value="TonB-dep_rcpt-like"/>
</dbReference>
<comment type="subcellular location">
    <subcellularLocation>
        <location evidence="1 12">Cell outer membrane</location>
        <topology evidence="1 12">Multi-pass membrane protein</topology>
    </subcellularLocation>
</comment>
<keyword evidence="6 15" id="KW-0732">Signal</keyword>
<sequence length="745" mass="80888">MLRFNYIASRIVIGMMASSALCTASYAQGPEDSAAAGENSDSRRLDTVTVTALKRETTLQNTAEAITVLSDAVQPDKGNNGLDDLRSLVPNLNFASTSNTSQLYIRGVGNTFLNAGGDPGVALYQDNAYISDQTTSNVNFFDVDRIEVLRGPQGALYGRNSTGGAISIMSALPTSEFEGKVTGVLGDYGRRELDGYLSGPLGFAATEARLSYQIKQRDGFIDNRLSGQAGAPDDLNDWNSWALRFQTLTHLPGDGTFRFLVSKYDQDDNGDALGVTSTPGVEYAVETLFGAVPTDDPFSVEANVGKNEVNVTTVNAEWRQPIGDTDLTVTGNYRESEQFFQNDCDGTEVDNCRYVRENSSEDYYLDAHLAGPGDSRLRWLVGATALQFEIDQLNDVIFPFPLSYLDPTAPSTIPFDMRVFSGGNVEVESYAVYADLHLQFTDIWALTGQIRYQETEKVADELLRIDAFATDVPSFPNSLKNSRTPFKIGIEGQLNSDLLIYANYSTAFKDGAINLGALQLAPVEPETVENYEAGFKSAWLDGSVQVNGAVFFNSYENLQISQLTGTVITLANVPESEINGAEIEILAMPVDGLRLNASIGYLDAQLNDFSNSRILPGLVGGSVEDLAGNRLPYVAEWSGIFGGEYTFQPVSGYDASLSANYAYHSRIYFNEYNDNYNSQPAVGVLDLSASFGPDSGNWETFVYVKNATDETVRTGSTIYSGLIGAARAVSYAPPRHFGIGATLSF</sequence>
<feature type="chain" id="PRO_5046737594" evidence="15">
    <location>
        <begin position="28"/>
        <end position="745"/>
    </location>
</feature>
<dbReference type="Pfam" id="PF07715">
    <property type="entry name" value="Plug"/>
    <property type="match status" value="1"/>
</dbReference>
<dbReference type="PANTHER" id="PTHR32552">
    <property type="entry name" value="FERRICHROME IRON RECEPTOR-RELATED"/>
    <property type="match status" value="1"/>
</dbReference>
<evidence type="ECO:0000256" key="13">
    <source>
        <dbReference type="PROSITE-ProRule" id="PRU10144"/>
    </source>
</evidence>
<name>A0ABQ1JFZ3_9PROT</name>
<dbReference type="PROSITE" id="PS01156">
    <property type="entry name" value="TONB_DEPENDENT_REC_2"/>
    <property type="match status" value="1"/>
</dbReference>
<organism evidence="18 19">
    <name type="scientific">Henriciella pelagia</name>
    <dbReference type="NCBI Taxonomy" id="1977912"/>
    <lineage>
        <taxon>Bacteria</taxon>
        <taxon>Pseudomonadati</taxon>
        <taxon>Pseudomonadota</taxon>
        <taxon>Alphaproteobacteria</taxon>
        <taxon>Hyphomonadales</taxon>
        <taxon>Hyphomonadaceae</taxon>
        <taxon>Henriciella</taxon>
    </lineage>
</organism>
<evidence type="ECO:0000256" key="2">
    <source>
        <dbReference type="ARBA" id="ARBA00022448"/>
    </source>
</evidence>
<reference evidence="19" key="1">
    <citation type="journal article" date="2019" name="Int. J. Syst. Evol. Microbiol.">
        <title>The Global Catalogue of Microorganisms (GCM) 10K type strain sequencing project: providing services to taxonomists for standard genome sequencing and annotation.</title>
        <authorList>
            <consortium name="The Broad Institute Genomics Platform"/>
            <consortium name="The Broad Institute Genome Sequencing Center for Infectious Disease"/>
            <person name="Wu L."/>
            <person name="Ma J."/>
        </authorList>
    </citation>
    <scope>NUCLEOTIDE SEQUENCE [LARGE SCALE GENOMIC DNA]</scope>
    <source>
        <strain evidence="19">CGMCC 1.15928</strain>
    </source>
</reference>
<dbReference type="Gene3D" id="2.40.170.20">
    <property type="entry name" value="TonB-dependent receptor, beta-barrel domain"/>
    <property type="match status" value="1"/>
</dbReference>
<dbReference type="InterPro" id="IPR010917">
    <property type="entry name" value="TonB_rcpt_CS"/>
</dbReference>
<protein>
    <submittedName>
        <fullName evidence="18">TonB-dependent receptor</fullName>
    </submittedName>
</protein>
<comment type="similarity">
    <text evidence="12 14">Belongs to the TonB-dependent receptor family.</text>
</comment>
<evidence type="ECO:0000256" key="10">
    <source>
        <dbReference type="ARBA" id="ARBA00023136"/>
    </source>
</evidence>
<dbReference type="SUPFAM" id="SSF56935">
    <property type="entry name" value="Porins"/>
    <property type="match status" value="1"/>
</dbReference>